<keyword evidence="8" id="KW-0808">Transferase</keyword>
<dbReference type="GO" id="GO:0016740">
    <property type="term" value="F:transferase activity"/>
    <property type="evidence" value="ECO:0007669"/>
    <property type="project" value="UniProtKB-KW"/>
</dbReference>
<comment type="subcellular location">
    <subcellularLocation>
        <location evidence="1">Cell membrane</location>
        <topology evidence="1">Multi-pass membrane protein</topology>
    </subcellularLocation>
</comment>
<organism evidence="8 9">
    <name type="scientific">Mycobacteroides franklinii</name>
    <dbReference type="NCBI Taxonomy" id="948102"/>
    <lineage>
        <taxon>Bacteria</taxon>
        <taxon>Bacillati</taxon>
        <taxon>Actinomycetota</taxon>
        <taxon>Actinomycetes</taxon>
        <taxon>Mycobacteriales</taxon>
        <taxon>Mycobacteriaceae</taxon>
        <taxon>Mycobacteroides</taxon>
    </lineage>
</organism>
<comment type="caution">
    <text evidence="8">The sequence shown here is derived from an EMBL/GenBank/DDBJ whole genome shotgun (WGS) entry which is preliminary data.</text>
</comment>
<dbReference type="AlphaFoldDB" id="A0A1S1LGK4"/>
<dbReference type="STRING" id="948102.BKG76_00930"/>
<keyword evidence="6 7" id="KW-0472">Membrane</keyword>
<accession>A0A1S1LGK4</accession>
<dbReference type="InterPro" id="IPR051907">
    <property type="entry name" value="DoxX-like_oxidoreductase"/>
</dbReference>
<dbReference type="GeneID" id="57165347"/>
<sequence length="136" mass="14580">MALVDIENKLTGLTPIALSAFRIVVGFLFFLHGTSHLFGWPLASFLQPVGTLPWWAGIIEFVGGAAIILGLGTRLAAFVASGAMAVAYFAFHQPEGLLPIQNKGEAAALYSWIFLLLVFTGGGSLSLDRFVTRAKR</sequence>
<feature type="transmembrane region" description="Helical" evidence="7">
    <location>
        <begin position="111"/>
        <end position="131"/>
    </location>
</feature>
<feature type="transmembrane region" description="Helical" evidence="7">
    <location>
        <begin position="75"/>
        <end position="91"/>
    </location>
</feature>
<dbReference type="PANTHER" id="PTHR33452">
    <property type="entry name" value="OXIDOREDUCTASE CATD-RELATED"/>
    <property type="match status" value="1"/>
</dbReference>
<evidence type="ECO:0000256" key="7">
    <source>
        <dbReference type="SAM" id="Phobius"/>
    </source>
</evidence>
<evidence type="ECO:0000313" key="8">
    <source>
        <dbReference type="EMBL" id="OHU30375.1"/>
    </source>
</evidence>
<evidence type="ECO:0000256" key="5">
    <source>
        <dbReference type="ARBA" id="ARBA00022989"/>
    </source>
</evidence>
<keyword evidence="3" id="KW-1003">Cell membrane</keyword>
<dbReference type="Proteomes" id="UP000179616">
    <property type="component" value="Unassembled WGS sequence"/>
</dbReference>
<protein>
    <submittedName>
        <fullName evidence="8">Phosphoribosylaminoimidazolecarboxamide formyltransferase</fullName>
    </submittedName>
</protein>
<gene>
    <name evidence="8" type="ORF">BKG76_00930</name>
</gene>
<evidence type="ECO:0000256" key="6">
    <source>
        <dbReference type="ARBA" id="ARBA00023136"/>
    </source>
</evidence>
<proteinExistence type="inferred from homology"/>
<reference evidence="8 9" key="1">
    <citation type="submission" date="2016-10" db="EMBL/GenBank/DDBJ databases">
        <title>Evaluation of Human, Veterinary and Environmental Mycobacterium chelonae Isolates by Core Genome Phylogenomic Analysis, Targeted Gene Comparison, and Anti-microbial Susceptibility Patterns: A Tale of Mistaken Identities.</title>
        <authorList>
            <person name="Fogelson S.B."/>
            <person name="Camus A.C."/>
            <person name="Lorenz W."/>
            <person name="Vasireddy R."/>
            <person name="Vasireddy S."/>
            <person name="Smith T."/>
            <person name="Brown-Elliott B.A."/>
            <person name="Wallace R.J.Jr."/>
            <person name="Hasan N.A."/>
            <person name="Reischl U."/>
            <person name="Sanchez S."/>
        </authorList>
    </citation>
    <scope>NUCLEOTIDE SEQUENCE [LARGE SCALE GENOMIC DNA]</scope>
    <source>
        <strain evidence="8 9">1559</strain>
    </source>
</reference>
<evidence type="ECO:0000313" key="9">
    <source>
        <dbReference type="Proteomes" id="UP000179616"/>
    </source>
</evidence>
<feature type="transmembrane region" description="Helical" evidence="7">
    <location>
        <begin position="12"/>
        <end position="32"/>
    </location>
</feature>
<evidence type="ECO:0000256" key="4">
    <source>
        <dbReference type="ARBA" id="ARBA00022692"/>
    </source>
</evidence>
<evidence type="ECO:0000256" key="3">
    <source>
        <dbReference type="ARBA" id="ARBA00022475"/>
    </source>
</evidence>
<dbReference type="OrthoDB" id="9808524at2"/>
<evidence type="ECO:0000256" key="2">
    <source>
        <dbReference type="ARBA" id="ARBA00006679"/>
    </source>
</evidence>
<dbReference type="GO" id="GO:0005886">
    <property type="term" value="C:plasma membrane"/>
    <property type="evidence" value="ECO:0007669"/>
    <property type="project" value="UniProtKB-SubCell"/>
</dbReference>
<comment type="similarity">
    <text evidence="2">Belongs to the DoxX family.</text>
</comment>
<evidence type="ECO:0000256" key="1">
    <source>
        <dbReference type="ARBA" id="ARBA00004651"/>
    </source>
</evidence>
<dbReference type="Pfam" id="PF07681">
    <property type="entry name" value="DoxX"/>
    <property type="match status" value="1"/>
</dbReference>
<feature type="transmembrane region" description="Helical" evidence="7">
    <location>
        <begin position="52"/>
        <end position="70"/>
    </location>
</feature>
<keyword evidence="4 7" id="KW-0812">Transmembrane</keyword>
<dbReference type="InterPro" id="IPR032808">
    <property type="entry name" value="DoxX"/>
</dbReference>
<dbReference type="RefSeq" id="WP_070935153.1">
    <property type="nucleotide sequence ID" value="NZ_MLIK01000004.1"/>
</dbReference>
<name>A0A1S1LGK4_9MYCO</name>
<dbReference type="EMBL" id="MLIK01000004">
    <property type="protein sequence ID" value="OHU30375.1"/>
    <property type="molecule type" value="Genomic_DNA"/>
</dbReference>
<dbReference type="PANTHER" id="PTHR33452:SF4">
    <property type="entry name" value="BLL4328 PROTEIN"/>
    <property type="match status" value="1"/>
</dbReference>
<keyword evidence="5 7" id="KW-1133">Transmembrane helix</keyword>